<keyword evidence="2 6" id="KW-0732">Signal</keyword>
<dbReference type="PROSITE" id="PS51257">
    <property type="entry name" value="PROKAR_LIPOPROTEIN"/>
    <property type="match status" value="1"/>
</dbReference>
<dbReference type="Gene3D" id="2.30.120.10">
    <property type="match status" value="1"/>
</dbReference>
<name>A0A540X964_9BACT</name>
<accession>A0A540X964</accession>
<keyword evidence="4" id="KW-0865">Zymogen</keyword>
<proteinExistence type="inferred from homology"/>
<keyword evidence="3" id="KW-0378">Hydrolase</keyword>
<reference evidence="7 8" key="1">
    <citation type="submission" date="2019-06" db="EMBL/GenBank/DDBJ databases">
        <authorList>
            <person name="Livingstone P."/>
            <person name="Whitworth D."/>
        </authorList>
    </citation>
    <scope>NUCLEOTIDE SEQUENCE [LARGE SCALE GENOMIC DNA]</scope>
    <source>
        <strain evidence="7 8">AM401</strain>
    </source>
</reference>
<evidence type="ECO:0000256" key="3">
    <source>
        <dbReference type="ARBA" id="ARBA00022801"/>
    </source>
</evidence>
<evidence type="ECO:0000256" key="5">
    <source>
        <dbReference type="PIRSR" id="PIRSR001227-1"/>
    </source>
</evidence>
<dbReference type="Pfam" id="PF01804">
    <property type="entry name" value="Penicil_amidase"/>
    <property type="match status" value="1"/>
</dbReference>
<evidence type="ECO:0000256" key="1">
    <source>
        <dbReference type="ARBA" id="ARBA00006586"/>
    </source>
</evidence>
<feature type="chain" id="PRO_5022155695" evidence="6">
    <location>
        <begin position="24"/>
        <end position="820"/>
    </location>
</feature>
<dbReference type="InterPro" id="IPR014395">
    <property type="entry name" value="Pen/GL7ACA/AHL_acylase"/>
</dbReference>
<feature type="signal peptide" evidence="6">
    <location>
        <begin position="1"/>
        <end position="23"/>
    </location>
</feature>
<dbReference type="GO" id="GO:0017000">
    <property type="term" value="P:antibiotic biosynthetic process"/>
    <property type="evidence" value="ECO:0007669"/>
    <property type="project" value="InterPro"/>
</dbReference>
<dbReference type="EMBL" id="VIFM01000004">
    <property type="protein sequence ID" value="TQF17729.1"/>
    <property type="molecule type" value="Genomic_DNA"/>
</dbReference>
<dbReference type="InterPro" id="IPR043147">
    <property type="entry name" value="Penicillin_amidase_A-knob"/>
</dbReference>
<dbReference type="Proteomes" id="UP000315369">
    <property type="component" value="Unassembled WGS sequence"/>
</dbReference>
<dbReference type="Gene3D" id="3.60.20.10">
    <property type="entry name" value="Glutamine Phosphoribosylpyrophosphate, subunit 1, domain 1"/>
    <property type="match status" value="1"/>
</dbReference>
<sequence length="820" mass="88762">MNYSFRGPFLRCVLATLATFTLAACGEDTVPEPPPIAAPGYEATIRRTRHGIPHITARDLGSAAFGQGYAFAQEHVCALADQVLKVRSERARFLGAGAGNANVASDFGYLALDVYGRAREALPRLPADVKSMIEGYVAGYNRYLEEVGPAGLPPGCVNAAWVRPISDVDLMAYHVSLALLMSSYQFVAAVTNAQPPTTTGGMRITVPSPEAFKELRDHDTGSNGWAIGAERSRGGRGMLVANPHFPWQGELRLWESHLTVPGVMNVYGASLLGVPGVLIGFNENVAWTHTVSAGQRMTLYRLKLVPGKPTHYLYDGQERQMTAREHTILVRLPEGSLTNVKRTLYSSHVGPMLAIPGATDWTSTVAFTYRDANLENSTLLAQFHAMNRARNLQEFKEAFATIQGIPWVNTLAADRDGNTWYADAAATPDLSSAAIDAWRTASSGADPQATLFLRNLNLVLLDGSTSVNEWVATPGGRSPGLIPFARVPQLARRDFVFNANDSYWLTNPAEPLPDLSPLHGPTRRSQQPRSRMNLVMLTEQTAEGASGADWKFTLDELQAAILSNRGLVAEMLRPGVVERCQATPTATYQGRSVDLTRACAILAAWNGRFDVDSVGAVLWREFIGTYLVNQLLNKGTLFDTAFDVNAPFTTPGTLTPAPAQGEDPMLVKLAQAVTLLASSNIALDAPLGTVQFTPRRGLRIPMHGGHNRDGVANVVNYGTIQSTLIDVPPPRARLLNGETGLTADGYVITSGSSFLMALEFTDTGVQARALMTYGQSSNPASPYYSDQTELFSGKQWRDIRFTEEQILGDPALVVQSVSAP</sequence>
<comment type="caution">
    <text evidence="7">The sequence shown here is derived from an EMBL/GenBank/DDBJ whole genome shotgun (WGS) entry which is preliminary data.</text>
</comment>
<dbReference type="AlphaFoldDB" id="A0A540X964"/>
<keyword evidence="8" id="KW-1185">Reference proteome</keyword>
<protein>
    <submittedName>
        <fullName evidence="7">Acylase</fullName>
    </submittedName>
</protein>
<evidence type="ECO:0000256" key="6">
    <source>
        <dbReference type="SAM" id="SignalP"/>
    </source>
</evidence>
<evidence type="ECO:0000313" key="7">
    <source>
        <dbReference type="EMBL" id="TQF17729.1"/>
    </source>
</evidence>
<dbReference type="SUPFAM" id="SSF56235">
    <property type="entry name" value="N-terminal nucleophile aminohydrolases (Ntn hydrolases)"/>
    <property type="match status" value="1"/>
</dbReference>
<dbReference type="Gene3D" id="1.10.439.10">
    <property type="entry name" value="Penicillin Amidohydrolase, domain 1"/>
    <property type="match status" value="1"/>
</dbReference>
<dbReference type="InterPro" id="IPR043146">
    <property type="entry name" value="Penicillin_amidase_N_B-knob"/>
</dbReference>
<dbReference type="PANTHER" id="PTHR34218:SF3">
    <property type="entry name" value="ACYL-HOMOSERINE LACTONE ACYLASE PVDQ"/>
    <property type="match status" value="1"/>
</dbReference>
<comment type="similarity">
    <text evidence="1">Belongs to the peptidase S45 family.</text>
</comment>
<organism evidence="7 8">
    <name type="scientific">Myxococcus llanfairpwllgwyngyllgogerychwyrndrobwllllantysiliogogogochensis</name>
    <dbReference type="NCBI Taxonomy" id="2590453"/>
    <lineage>
        <taxon>Bacteria</taxon>
        <taxon>Pseudomonadati</taxon>
        <taxon>Myxococcota</taxon>
        <taxon>Myxococcia</taxon>
        <taxon>Myxococcales</taxon>
        <taxon>Cystobacterineae</taxon>
        <taxon>Myxococcaceae</taxon>
        <taxon>Myxococcus</taxon>
    </lineage>
</organism>
<dbReference type="InterPro" id="IPR002692">
    <property type="entry name" value="S45"/>
</dbReference>
<dbReference type="PIRSF" id="PIRSF001227">
    <property type="entry name" value="Pen_acylase"/>
    <property type="match status" value="1"/>
</dbReference>
<dbReference type="Gene3D" id="1.10.1400.10">
    <property type="match status" value="1"/>
</dbReference>
<dbReference type="InterPro" id="IPR023343">
    <property type="entry name" value="Penicillin_amidase_dom1"/>
</dbReference>
<feature type="active site" description="Nucleophile" evidence="5">
    <location>
        <position position="222"/>
    </location>
</feature>
<gene>
    <name evidence="7" type="ORF">FJV41_01810</name>
</gene>
<dbReference type="CDD" id="cd01936">
    <property type="entry name" value="Ntn_CA"/>
    <property type="match status" value="1"/>
</dbReference>
<evidence type="ECO:0000256" key="4">
    <source>
        <dbReference type="ARBA" id="ARBA00023145"/>
    </source>
</evidence>
<dbReference type="InterPro" id="IPR029055">
    <property type="entry name" value="Ntn_hydrolases_N"/>
</dbReference>
<evidence type="ECO:0000256" key="2">
    <source>
        <dbReference type="ARBA" id="ARBA00022729"/>
    </source>
</evidence>
<evidence type="ECO:0000313" key="8">
    <source>
        <dbReference type="Proteomes" id="UP000315369"/>
    </source>
</evidence>
<dbReference type="PANTHER" id="PTHR34218">
    <property type="entry name" value="PEPTIDASE S45 PENICILLIN AMIDASE"/>
    <property type="match status" value="1"/>
</dbReference>
<dbReference type="OrthoDB" id="5522621at2"/>
<dbReference type="GO" id="GO:0016811">
    <property type="term" value="F:hydrolase activity, acting on carbon-nitrogen (but not peptide) bonds, in linear amides"/>
    <property type="evidence" value="ECO:0007669"/>
    <property type="project" value="InterPro"/>
</dbReference>